<organism evidence="2 3">
    <name type="scientific">Trichoderma gamsii</name>
    <dbReference type="NCBI Taxonomy" id="398673"/>
    <lineage>
        <taxon>Eukaryota</taxon>
        <taxon>Fungi</taxon>
        <taxon>Dikarya</taxon>
        <taxon>Ascomycota</taxon>
        <taxon>Pezizomycotina</taxon>
        <taxon>Sordariomycetes</taxon>
        <taxon>Hypocreomycetidae</taxon>
        <taxon>Hypocreales</taxon>
        <taxon>Hypocreaceae</taxon>
        <taxon>Trichoderma</taxon>
    </lineage>
</organism>
<accession>A0A2K0T2B9</accession>
<gene>
    <name evidence="2" type="ORF">TGAMA5MH_08348</name>
</gene>
<dbReference type="Proteomes" id="UP000236546">
    <property type="component" value="Unassembled WGS sequence"/>
</dbReference>
<comment type="caution">
    <text evidence="2">The sequence shown here is derived from an EMBL/GenBank/DDBJ whole genome shotgun (WGS) entry which is preliminary data.</text>
</comment>
<evidence type="ECO:0000256" key="1">
    <source>
        <dbReference type="SAM" id="MobiDB-lite"/>
    </source>
</evidence>
<dbReference type="OrthoDB" id="10042665at2759"/>
<dbReference type="AlphaFoldDB" id="A0A2K0T2B9"/>
<protein>
    <submittedName>
        <fullName evidence="2">Uncharacterized protein</fullName>
    </submittedName>
</protein>
<dbReference type="EMBL" id="MTYH01000076">
    <property type="protein sequence ID" value="PNP39677.1"/>
    <property type="molecule type" value="Genomic_DNA"/>
</dbReference>
<proteinExistence type="predicted"/>
<feature type="region of interest" description="Disordered" evidence="1">
    <location>
        <begin position="1"/>
        <end position="39"/>
    </location>
</feature>
<reference evidence="2 3" key="1">
    <citation type="submission" date="2017-02" db="EMBL/GenBank/DDBJ databases">
        <title>Genomes of Trichoderma spp. with biocontrol activity.</title>
        <authorList>
            <person name="Gardiner D."/>
            <person name="Kazan K."/>
            <person name="Vos C."/>
            <person name="Harvey P."/>
        </authorList>
    </citation>
    <scope>NUCLEOTIDE SEQUENCE [LARGE SCALE GENOMIC DNA]</scope>
    <source>
        <strain evidence="2 3">A5MH</strain>
    </source>
</reference>
<evidence type="ECO:0000313" key="3">
    <source>
        <dbReference type="Proteomes" id="UP000236546"/>
    </source>
</evidence>
<name>A0A2K0T2B9_9HYPO</name>
<feature type="compositionally biased region" description="Polar residues" evidence="1">
    <location>
        <begin position="8"/>
        <end position="18"/>
    </location>
</feature>
<sequence>MDPKCTGVSINEIHTTSDATDDLSQKSPAASQSHEHHQQNLDVEQASMLAGDLQSTTPPRLTVLDEIQVLKEQIRHLQIQTKAAPLNSQEAQLQAVSEQNETIQRMKECLRNHSHEWDFRDGLESYSTTDAIERALHRSANREQDKNMAGAYFLIGEAKMADSFLHRFYDSDNDDDDDNYEERQLREQLMVKRREFLKSMELKIETITEGLMRIRLTKKLRKQQKAAELERVAEMRAAEMKAAEMREAEMRAAEVLEQGARNEPSSLPDIEQEDFPILKPEAYQYALAKVNPIDWSSFKTLGSMTESDSCVIDVLIGEPLVTEEVSAGHLSWAHDRNSRTRTAPQPQKPNPVVLSGPRGQALLPERIRIHSKLLLKILAQLVGPDGNEMNLQAPSIVFLRPFKVIALYENKLRDWLKRLEEGINSPPLLYGPATEEGVIKPTVDASELGK</sequence>
<feature type="region of interest" description="Disordered" evidence="1">
    <location>
        <begin position="331"/>
        <end position="353"/>
    </location>
</feature>
<evidence type="ECO:0000313" key="2">
    <source>
        <dbReference type="EMBL" id="PNP39677.1"/>
    </source>
</evidence>